<proteinExistence type="inferred from homology"/>
<dbReference type="EMBL" id="QTUA01000001">
    <property type="protein sequence ID" value="REF31716.1"/>
    <property type="molecule type" value="Genomic_DNA"/>
</dbReference>
<feature type="domain" description="MaoC-like" evidence="2">
    <location>
        <begin position="21"/>
        <end position="109"/>
    </location>
</feature>
<dbReference type="Pfam" id="PF01575">
    <property type="entry name" value="MaoC_dehydratas"/>
    <property type="match status" value="1"/>
</dbReference>
<dbReference type="RefSeq" id="WP_211308450.1">
    <property type="nucleotide sequence ID" value="NZ_QTUA01000001.1"/>
</dbReference>
<sequence>MNLDGLKLAEDLAVGDVVTFGTHEVTDAEILEFARSWDPQWFHLDVDAAAAGPYGGLIASGLHTMAIYHRLYVDSTHWAAIAGRGLPEVRFLRPVRPGDRLTGSVRIVELSPEPDRNRALVRTDGELRNADGKPVLTMSTDAYLHLSRAALD</sequence>
<dbReference type="InterPro" id="IPR002539">
    <property type="entry name" value="MaoC-like_dom"/>
</dbReference>
<gene>
    <name evidence="3" type="ORF">DFJ65_2795</name>
</gene>
<keyword evidence="4" id="KW-1185">Reference proteome</keyword>
<dbReference type="PANTHER" id="PTHR43664:SF1">
    <property type="entry name" value="BETA-METHYLMALYL-COA DEHYDRATASE"/>
    <property type="match status" value="1"/>
</dbReference>
<comment type="caution">
    <text evidence="3">The sequence shown here is derived from an EMBL/GenBank/DDBJ whole genome shotgun (WGS) entry which is preliminary data.</text>
</comment>
<dbReference type="AlphaFoldDB" id="A0A3D9UR29"/>
<organism evidence="3 4">
    <name type="scientific">Calidifontibacter indicus</name>
    <dbReference type="NCBI Taxonomy" id="419650"/>
    <lineage>
        <taxon>Bacteria</taxon>
        <taxon>Bacillati</taxon>
        <taxon>Actinomycetota</taxon>
        <taxon>Actinomycetes</taxon>
        <taxon>Micrococcales</taxon>
        <taxon>Dermacoccaceae</taxon>
        <taxon>Calidifontibacter</taxon>
    </lineage>
</organism>
<accession>A0A3D9UR29</accession>
<dbReference type="Gene3D" id="3.10.129.10">
    <property type="entry name" value="Hotdog Thioesterase"/>
    <property type="match status" value="1"/>
</dbReference>
<dbReference type="PANTHER" id="PTHR43664">
    <property type="entry name" value="MONOAMINE OXIDASE-RELATED"/>
    <property type="match status" value="1"/>
</dbReference>
<protein>
    <submittedName>
        <fullName evidence="3">Acyl dehydratase</fullName>
    </submittedName>
</protein>
<comment type="similarity">
    <text evidence="1">Belongs to the enoyl-CoA hydratase/isomerase family.</text>
</comment>
<evidence type="ECO:0000313" key="4">
    <source>
        <dbReference type="Proteomes" id="UP000256253"/>
    </source>
</evidence>
<evidence type="ECO:0000259" key="2">
    <source>
        <dbReference type="Pfam" id="PF01575"/>
    </source>
</evidence>
<evidence type="ECO:0000313" key="3">
    <source>
        <dbReference type="EMBL" id="REF31716.1"/>
    </source>
</evidence>
<dbReference type="InterPro" id="IPR052342">
    <property type="entry name" value="MCH/BMMD"/>
</dbReference>
<evidence type="ECO:0000256" key="1">
    <source>
        <dbReference type="ARBA" id="ARBA00005254"/>
    </source>
</evidence>
<reference evidence="3 4" key="1">
    <citation type="submission" date="2018-08" db="EMBL/GenBank/DDBJ databases">
        <title>Sequencing the genomes of 1000 actinobacteria strains.</title>
        <authorList>
            <person name="Klenk H.-P."/>
        </authorList>
    </citation>
    <scope>NUCLEOTIDE SEQUENCE [LARGE SCALE GENOMIC DNA]</scope>
    <source>
        <strain evidence="3 4">DSM 22967</strain>
    </source>
</reference>
<name>A0A3D9UR29_9MICO</name>
<dbReference type="Proteomes" id="UP000256253">
    <property type="component" value="Unassembled WGS sequence"/>
</dbReference>
<dbReference type="InterPro" id="IPR029069">
    <property type="entry name" value="HotDog_dom_sf"/>
</dbReference>
<dbReference type="SUPFAM" id="SSF54637">
    <property type="entry name" value="Thioesterase/thiol ester dehydrase-isomerase"/>
    <property type="match status" value="1"/>
</dbReference>